<evidence type="ECO:0000256" key="2">
    <source>
        <dbReference type="SAM" id="Phobius"/>
    </source>
</evidence>
<comment type="similarity">
    <text evidence="1">Belongs to the polysaccharide synthase family.</text>
</comment>
<dbReference type="AlphaFoldDB" id="Q7VCR1"/>
<dbReference type="HOGENOM" id="CLU_013560_6_0_3"/>
<dbReference type="OrthoDB" id="9803111at2"/>
<dbReference type="InterPro" id="IPR036291">
    <property type="entry name" value="NAD(P)-bd_dom_sf"/>
</dbReference>
<dbReference type="InterPro" id="IPR029063">
    <property type="entry name" value="SAM-dependent_MTases_sf"/>
</dbReference>
<dbReference type="PANTHER" id="PTHR43318:SF1">
    <property type="entry name" value="POLYSACCHARIDE BIOSYNTHESIS PROTEIN EPSC-RELATED"/>
    <property type="match status" value="1"/>
</dbReference>
<keyword evidence="2" id="KW-1133">Transmembrane helix</keyword>
<dbReference type="eggNOG" id="COG1086">
    <property type="taxonomic scope" value="Bacteria"/>
</dbReference>
<dbReference type="InterPro" id="IPR051203">
    <property type="entry name" value="Polysaccharide_Synthase-Rel"/>
</dbReference>
<organism evidence="4 5">
    <name type="scientific">Prochlorococcus marinus (strain SARG / CCMP1375 / SS120)</name>
    <dbReference type="NCBI Taxonomy" id="167539"/>
    <lineage>
        <taxon>Bacteria</taxon>
        <taxon>Bacillati</taxon>
        <taxon>Cyanobacteriota</taxon>
        <taxon>Cyanophyceae</taxon>
        <taxon>Synechococcales</taxon>
        <taxon>Prochlorococcaceae</taxon>
        <taxon>Prochlorococcus</taxon>
    </lineage>
</organism>
<keyword evidence="5" id="KW-1185">Reference proteome</keyword>
<sequence length="631" mass="70538">MRSLFNHSPSVYRLGLFQRRACLFAIDICTVFIAYISVNFLLVIETKGFPWILINSLCLAPPIFYFTGQYKSLTKYLGSKTIYIQATRNFLLVALTAIASYFYADNIPSFNFWVLYWFFLTVFIAIIRVALRDLLLELKLKRNHKLPHIAIYGAGEAGAQLAASIRLSKTYLLKFFIDDDSELWNRDLNGTPIIPPSLIKNYITSLDKIFIAIPTISSTRQKEILGFLKKYNLEVSIIPTLSDITSGRARVDQLRPVAIEDLLGREIVPPNKDILGDGIQQSVVCVTGAGGSIGSELCRQIIKLNPSKLILFDHSELNLYNINQELLSDINQNQNIYTVLGSVTNLSLVRKVFTEHQVDFVFHAAAYKHVPLVESNPLSGLVNNVLSTRNLCNLSRQCEVKKFVLISTDKAVRPTNVMGATKRLAEIVVQANAEEAESSSYESNSGKTCFSIVRFGNVLASSGSVVPLFQKQIAAGGPITITHPDVIRYFMTIREAALLVLQASVLAEGGDVFLLDMGEPQKIRDLAEQLVKLSGLSIKSDINPKGDIEMVFTGLRPGEKLFEELLIDASSEPTKHPLIYRAIERFIPSKELWPQLDSLEVELNSQNEAKSIERLIKLVPEFQFKPKGKSN</sequence>
<protein>
    <submittedName>
        <fullName evidence="4">Nucleotide-diphosphate-sugar epimerase, membrane associated</fullName>
    </submittedName>
</protein>
<evidence type="ECO:0000313" key="5">
    <source>
        <dbReference type="Proteomes" id="UP000001420"/>
    </source>
</evidence>
<reference evidence="4 5" key="1">
    <citation type="journal article" date="2003" name="Proc. Natl. Acad. Sci. U.S.A.">
        <title>Genome sequence of the cyanobacterium Prochlorococcus marinus SS120, a nearly minimal oxyphototrophic genome.</title>
        <authorList>
            <person name="Dufresne A."/>
            <person name="Salanoubat M."/>
            <person name="Partensky F."/>
            <person name="Artiguenave F."/>
            <person name="Axmann I.M."/>
            <person name="Barbe V."/>
            <person name="Duprat S."/>
            <person name="Galperin M.Y."/>
            <person name="Koonin E.V."/>
            <person name="Le Gall F."/>
            <person name="Makarova K.S."/>
            <person name="Ostrowski M."/>
            <person name="Oztas S."/>
            <person name="Robert C."/>
            <person name="Rogozin I.B."/>
            <person name="Scanlan D.J."/>
            <person name="Tandeau de Marsac N."/>
            <person name="Weissenbach J."/>
            <person name="Wincker P."/>
            <person name="Wolf Y.I."/>
            <person name="Hess W.R."/>
        </authorList>
    </citation>
    <scope>NUCLEOTIDE SEQUENCE [LARGE SCALE GENOMIC DNA]</scope>
    <source>
        <strain evidence="5">SARG / CCMP1375 / SS120</strain>
    </source>
</reference>
<dbReference type="KEGG" id="pma:Pro_0679"/>
<dbReference type="Proteomes" id="UP000001420">
    <property type="component" value="Chromosome"/>
</dbReference>
<evidence type="ECO:0000256" key="1">
    <source>
        <dbReference type="ARBA" id="ARBA00007430"/>
    </source>
</evidence>
<dbReference type="STRING" id="167539.Pro_0679"/>
<name>Q7VCR1_PROMA</name>
<evidence type="ECO:0000313" key="4">
    <source>
        <dbReference type="EMBL" id="AAP99723.1"/>
    </source>
</evidence>
<feature type="transmembrane region" description="Helical" evidence="2">
    <location>
        <begin position="110"/>
        <end position="131"/>
    </location>
</feature>
<dbReference type="EnsemblBacteria" id="AAP99723">
    <property type="protein sequence ID" value="AAP99723"/>
    <property type="gene ID" value="Pro_0679"/>
</dbReference>
<dbReference type="EMBL" id="AE017126">
    <property type="protein sequence ID" value="AAP99723.1"/>
    <property type="molecule type" value="Genomic_DNA"/>
</dbReference>
<dbReference type="PANTHER" id="PTHR43318">
    <property type="entry name" value="UDP-N-ACETYLGLUCOSAMINE 4,6-DEHYDRATASE"/>
    <property type="match status" value="1"/>
</dbReference>
<feature type="transmembrane region" description="Helical" evidence="2">
    <location>
        <begin position="86"/>
        <end position="104"/>
    </location>
</feature>
<dbReference type="SUPFAM" id="SSF51735">
    <property type="entry name" value="NAD(P)-binding Rossmann-fold domains"/>
    <property type="match status" value="1"/>
</dbReference>
<feature type="transmembrane region" description="Helical" evidence="2">
    <location>
        <begin position="21"/>
        <end position="42"/>
    </location>
</feature>
<keyword evidence="2" id="KW-0812">Transmembrane</keyword>
<feature type="domain" description="Polysaccharide biosynthesis protein CapD-like" evidence="3">
    <location>
        <begin position="284"/>
        <end position="582"/>
    </location>
</feature>
<dbReference type="InterPro" id="IPR003869">
    <property type="entry name" value="Polysac_CapD-like"/>
</dbReference>
<proteinExistence type="inferred from homology"/>
<keyword evidence="2" id="KW-0472">Membrane</keyword>
<dbReference type="RefSeq" id="WP_011124831.1">
    <property type="nucleotide sequence ID" value="NC_005042.1"/>
</dbReference>
<dbReference type="Pfam" id="PF02719">
    <property type="entry name" value="Polysacc_synt_2"/>
    <property type="match status" value="1"/>
</dbReference>
<accession>Q7VCR1</accession>
<gene>
    <name evidence="4" type="ordered locus">Pro_0679</name>
</gene>
<dbReference type="SUPFAM" id="SSF53335">
    <property type="entry name" value="S-adenosyl-L-methionine-dependent methyltransferases"/>
    <property type="match status" value="1"/>
</dbReference>
<evidence type="ECO:0000259" key="3">
    <source>
        <dbReference type="Pfam" id="PF02719"/>
    </source>
</evidence>
<dbReference type="CDD" id="cd05237">
    <property type="entry name" value="UDP_invert_4-6DH_SDR_e"/>
    <property type="match status" value="1"/>
</dbReference>
<dbReference type="Gene3D" id="3.40.50.720">
    <property type="entry name" value="NAD(P)-binding Rossmann-like Domain"/>
    <property type="match status" value="2"/>
</dbReference>
<feature type="transmembrane region" description="Helical" evidence="2">
    <location>
        <begin position="48"/>
        <end position="66"/>
    </location>
</feature>
<dbReference type="PATRIC" id="fig|167539.5.peg.711"/>